<name>A0A5B8A4G2_9BACT</name>
<organism evidence="3 4">
    <name type="scientific">Hymenobacter jejuensis</name>
    <dbReference type="NCBI Taxonomy" id="2502781"/>
    <lineage>
        <taxon>Bacteria</taxon>
        <taxon>Pseudomonadati</taxon>
        <taxon>Bacteroidota</taxon>
        <taxon>Cytophagia</taxon>
        <taxon>Cytophagales</taxon>
        <taxon>Hymenobacteraceae</taxon>
        <taxon>Hymenobacter</taxon>
    </lineage>
</organism>
<dbReference type="RefSeq" id="WP_139516206.1">
    <property type="nucleotide sequence ID" value="NZ_CP040896.1"/>
</dbReference>
<dbReference type="Pfam" id="PF11127">
    <property type="entry name" value="YgaP-like_TM"/>
    <property type="match status" value="1"/>
</dbReference>
<keyword evidence="1" id="KW-1133">Transmembrane helix</keyword>
<dbReference type="AlphaFoldDB" id="A0A5B8A4G2"/>
<keyword evidence="1" id="KW-0812">Transmembrane</keyword>
<reference evidence="3 4" key="1">
    <citation type="submission" date="2019-06" db="EMBL/GenBank/DDBJ databases">
        <authorList>
            <person name="Srinivasan S."/>
        </authorList>
    </citation>
    <scope>NUCLEOTIDE SEQUENCE [LARGE SCALE GENOMIC DNA]</scope>
    <source>
        <strain evidence="3 4">17J68-5</strain>
    </source>
</reference>
<keyword evidence="1" id="KW-0472">Membrane</keyword>
<evidence type="ECO:0000313" key="4">
    <source>
        <dbReference type="Proteomes" id="UP000305398"/>
    </source>
</evidence>
<dbReference type="EMBL" id="CP040896">
    <property type="protein sequence ID" value="QDA61032.1"/>
    <property type="molecule type" value="Genomic_DNA"/>
</dbReference>
<evidence type="ECO:0000256" key="1">
    <source>
        <dbReference type="SAM" id="Phobius"/>
    </source>
</evidence>
<dbReference type="OrthoDB" id="9804804at2"/>
<evidence type="ECO:0000313" key="3">
    <source>
        <dbReference type="EMBL" id="QDA61032.1"/>
    </source>
</evidence>
<gene>
    <name evidence="3" type="ORF">FHG12_13375</name>
</gene>
<dbReference type="InterPro" id="IPR021309">
    <property type="entry name" value="YgaP-like_TM"/>
</dbReference>
<feature type="domain" description="Inner membrane protein YgaP-like transmembrane" evidence="2">
    <location>
        <begin position="1"/>
        <end position="66"/>
    </location>
</feature>
<protein>
    <submittedName>
        <fullName evidence="3">DUF2892 domain-containing protein</fullName>
    </submittedName>
</protein>
<dbReference type="KEGG" id="hyj:FHG12_13375"/>
<feature type="transmembrane region" description="Helical" evidence="1">
    <location>
        <begin position="35"/>
        <end position="59"/>
    </location>
</feature>
<keyword evidence="4" id="KW-1185">Reference proteome</keyword>
<dbReference type="Proteomes" id="UP000305398">
    <property type="component" value="Chromosome"/>
</dbReference>
<evidence type="ECO:0000259" key="2">
    <source>
        <dbReference type="Pfam" id="PF11127"/>
    </source>
</evidence>
<accession>A0A5B8A4G2</accession>
<proteinExistence type="predicted"/>
<sequence length="70" mass="7730">MHQNLSSFDRVIRILLATVLTGIISRQDLSTPMLMAWLLLPLALLATGVAGYSPLYALLGISTHRRRPQS</sequence>